<evidence type="ECO:0008006" key="2">
    <source>
        <dbReference type="Google" id="ProtNLM"/>
    </source>
</evidence>
<name>A0A7C3EK59_9SPIR</name>
<protein>
    <recommendedName>
        <fullName evidence="2">DUF3298 domain-containing protein</fullName>
    </recommendedName>
</protein>
<reference evidence="1" key="1">
    <citation type="journal article" date="2020" name="mSystems">
        <title>Genome- and Community-Level Interaction Insights into Carbon Utilization and Element Cycling Functions of Hydrothermarchaeota in Hydrothermal Sediment.</title>
        <authorList>
            <person name="Zhou Z."/>
            <person name="Liu Y."/>
            <person name="Xu W."/>
            <person name="Pan J."/>
            <person name="Luo Z.H."/>
            <person name="Li M."/>
        </authorList>
    </citation>
    <scope>NUCLEOTIDE SEQUENCE [LARGE SCALE GENOMIC DNA]</scope>
    <source>
        <strain evidence="1">SpSt-503</strain>
    </source>
</reference>
<proteinExistence type="predicted"/>
<gene>
    <name evidence="1" type="ORF">ENS59_05685</name>
</gene>
<sequence length="261" mass="29525">MNHWTIRKKALCMFFIASVVTICIVLSCSSQKTYTALPISMAKHEFKILAQDYPVTKAVLEYPVFKGTSQSKILVEQINYHIGPEGILGKKPDELEKDFIDGLVPFISAKAEVVYYGKGFLQVLWTVESIGAYSGTSRITVLVELEKGITHGPESMFEDDLAMARFVDKQMMPLVEKALADLYAEYPDVKSPLIDMGLPLPYGPDDLFNLQLEDGGLRFIYSFKFPQSFIALEPEPIVLFIPWKDIEPFTYEGSILKRIYN</sequence>
<organism evidence="1">
    <name type="scientific">Gracilinema caldarium</name>
    <dbReference type="NCBI Taxonomy" id="215591"/>
    <lineage>
        <taxon>Bacteria</taxon>
        <taxon>Pseudomonadati</taxon>
        <taxon>Spirochaetota</taxon>
        <taxon>Spirochaetia</taxon>
        <taxon>Spirochaetales</taxon>
        <taxon>Breznakiellaceae</taxon>
        <taxon>Gracilinema</taxon>
    </lineage>
</organism>
<dbReference type="PROSITE" id="PS51257">
    <property type="entry name" value="PROKAR_LIPOPROTEIN"/>
    <property type="match status" value="1"/>
</dbReference>
<evidence type="ECO:0000313" key="1">
    <source>
        <dbReference type="EMBL" id="HFH28989.1"/>
    </source>
</evidence>
<dbReference type="EMBL" id="DSVL01000177">
    <property type="protein sequence ID" value="HFH28989.1"/>
    <property type="molecule type" value="Genomic_DNA"/>
</dbReference>
<accession>A0A7C3EK59</accession>
<comment type="caution">
    <text evidence="1">The sequence shown here is derived from an EMBL/GenBank/DDBJ whole genome shotgun (WGS) entry which is preliminary data.</text>
</comment>
<dbReference type="AlphaFoldDB" id="A0A7C3EK59"/>